<dbReference type="GO" id="GO:0047304">
    <property type="term" value="F:2-aminoethylphosphonate-pyruvate transaminase activity"/>
    <property type="evidence" value="ECO:0007669"/>
    <property type="project" value="UniProtKB-EC"/>
</dbReference>
<dbReference type="PANTHER" id="PTHR43434">
    <property type="entry name" value="PHOSPHOGLYCOLATE PHOSPHATASE"/>
    <property type="match status" value="1"/>
</dbReference>
<keyword evidence="1" id="KW-0378">Hydrolase</keyword>
<sequence>MHRVEDEPDVDQLYSRFEPLLMESIAEYASPLPGVVETVRMLRLKGLKIGSTTGYTDSMMALVAEVAMAKGYSPDIWVTPDSTSSCGRPRPYMIFKNMEALRLSSTWSVVKLGDTITDIKRISLS</sequence>
<dbReference type="HOGENOM" id="CLU_1989291_0_0_9"/>
<reference evidence="1 2" key="1">
    <citation type="journal article" date="2014" name="Genome Announc.">
        <title>Complete Genome Sequence of Amino Acid-Utilizing Eubacterium acidaminophilum al-2 (DSM 3953).</title>
        <authorList>
            <person name="Poehlein A."/>
            <person name="Andreesen J.R."/>
            <person name="Daniel R."/>
        </authorList>
    </citation>
    <scope>NUCLEOTIDE SEQUENCE [LARGE SCALE GENOMIC DNA]</scope>
    <source>
        <strain evidence="1 2">DSM 3953</strain>
    </source>
</reference>
<name>W8T918_PEPAC</name>
<evidence type="ECO:0000313" key="1">
    <source>
        <dbReference type="EMBL" id="AHM57405.1"/>
    </source>
</evidence>
<gene>
    <name evidence="1" type="primary">phnXW</name>
    <name evidence="1" type="ORF">EAL2_c21240</name>
</gene>
<dbReference type="EC" id="3.11.1.1" evidence="1"/>
<protein>
    <submittedName>
        <fullName evidence="1">Bifunctional phosphonoacetaldehyde hydrolase/aminoethylphosphonate transaminase</fullName>
        <ecNumber evidence="1">2.6.1.37</ecNumber>
        <ecNumber evidence="1">3.11.1.1</ecNumber>
    </submittedName>
</protein>
<dbReference type="InterPro" id="IPR050155">
    <property type="entry name" value="HAD-like_hydrolase_sf"/>
</dbReference>
<dbReference type="AlphaFoldDB" id="W8T918"/>
<keyword evidence="1" id="KW-0032">Aminotransferase</keyword>
<dbReference type="InterPro" id="IPR023214">
    <property type="entry name" value="HAD_sf"/>
</dbReference>
<evidence type="ECO:0000313" key="2">
    <source>
        <dbReference type="Proteomes" id="UP000019591"/>
    </source>
</evidence>
<proteinExistence type="predicted"/>
<dbReference type="STRING" id="1286171.EAL2_c21240"/>
<dbReference type="EMBL" id="CP007452">
    <property type="protein sequence ID" value="AHM57405.1"/>
    <property type="molecule type" value="Genomic_DNA"/>
</dbReference>
<dbReference type="eggNOG" id="COG0637">
    <property type="taxonomic scope" value="Bacteria"/>
</dbReference>
<dbReference type="PANTHER" id="PTHR43434:SF19">
    <property type="entry name" value="PHOSPHONOACETALDEHYDE HYDROLASE"/>
    <property type="match status" value="1"/>
</dbReference>
<dbReference type="PATRIC" id="fig|1286171.3.peg.2073"/>
<dbReference type="Gene3D" id="3.40.50.1000">
    <property type="entry name" value="HAD superfamily/HAD-like"/>
    <property type="match status" value="1"/>
</dbReference>
<dbReference type="KEGG" id="eac:EAL2_c21240"/>
<accession>W8T918</accession>
<dbReference type="Pfam" id="PF00702">
    <property type="entry name" value="Hydrolase"/>
    <property type="match status" value="1"/>
</dbReference>
<dbReference type="OrthoDB" id="5504491at2"/>
<dbReference type="SUPFAM" id="SSF56784">
    <property type="entry name" value="HAD-like"/>
    <property type="match status" value="1"/>
</dbReference>
<dbReference type="GO" id="GO:0050194">
    <property type="term" value="F:phosphonoacetaldehyde hydrolase activity"/>
    <property type="evidence" value="ECO:0007669"/>
    <property type="project" value="UniProtKB-EC"/>
</dbReference>
<dbReference type="GO" id="GO:0005829">
    <property type="term" value="C:cytosol"/>
    <property type="evidence" value="ECO:0007669"/>
    <property type="project" value="TreeGrafter"/>
</dbReference>
<dbReference type="Proteomes" id="UP000019591">
    <property type="component" value="Chromosome"/>
</dbReference>
<dbReference type="InterPro" id="IPR036412">
    <property type="entry name" value="HAD-like_sf"/>
</dbReference>
<dbReference type="GO" id="GO:0006281">
    <property type="term" value="P:DNA repair"/>
    <property type="evidence" value="ECO:0007669"/>
    <property type="project" value="TreeGrafter"/>
</dbReference>
<organism evidence="1 2">
    <name type="scientific">Peptoclostridium acidaminophilum DSM 3953</name>
    <dbReference type="NCBI Taxonomy" id="1286171"/>
    <lineage>
        <taxon>Bacteria</taxon>
        <taxon>Bacillati</taxon>
        <taxon>Bacillota</taxon>
        <taxon>Clostridia</taxon>
        <taxon>Peptostreptococcales</taxon>
        <taxon>Peptoclostridiaceae</taxon>
        <taxon>Peptoclostridium</taxon>
    </lineage>
</organism>
<dbReference type="GO" id="GO:0008967">
    <property type="term" value="F:phosphoglycolate phosphatase activity"/>
    <property type="evidence" value="ECO:0007669"/>
    <property type="project" value="TreeGrafter"/>
</dbReference>
<keyword evidence="2" id="KW-1185">Reference proteome</keyword>
<dbReference type="EC" id="2.6.1.37" evidence="1"/>
<keyword evidence="1" id="KW-0808">Transferase</keyword>
<dbReference type="RefSeq" id="WP_025436330.1">
    <property type="nucleotide sequence ID" value="NZ_CP007452.1"/>
</dbReference>